<dbReference type="SUPFAM" id="SSF54637">
    <property type="entry name" value="Thioesterase/thiol ester dehydrase-isomerase"/>
    <property type="match status" value="1"/>
</dbReference>
<dbReference type="Proteomes" id="UP000231019">
    <property type="component" value="Unassembled WGS sequence"/>
</dbReference>
<evidence type="ECO:0000313" key="1">
    <source>
        <dbReference type="EMBL" id="PIW18272.1"/>
    </source>
</evidence>
<reference evidence="1 2" key="1">
    <citation type="submission" date="2017-09" db="EMBL/GenBank/DDBJ databases">
        <title>Depth-based differentiation of microbial function through sediment-hosted aquifers and enrichment of novel symbionts in the deep terrestrial subsurface.</title>
        <authorList>
            <person name="Probst A.J."/>
            <person name="Ladd B."/>
            <person name="Jarett J.K."/>
            <person name="Geller-Mcgrath D.E."/>
            <person name="Sieber C.M."/>
            <person name="Emerson J.B."/>
            <person name="Anantharaman K."/>
            <person name="Thomas B.C."/>
            <person name="Malmstrom R."/>
            <person name="Stieglmeier M."/>
            <person name="Klingl A."/>
            <person name="Woyke T."/>
            <person name="Ryan C.M."/>
            <person name="Banfield J.F."/>
        </authorList>
    </citation>
    <scope>NUCLEOTIDE SEQUENCE [LARGE SCALE GENOMIC DNA]</scope>
    <source>
        <strain evidence="1">CG17_big_fil_post_rev_8_21_14_2_50_48_46</strain>
    </source>
</reference>
<dbReference type="InterPro" id="IPR029069">
    <property type="entry name" value="HotDog_dom_sf"/>
</dbReference>
<dbReference type="AlphaFoldDB" id="A0A2M7G879"/>
<sequence length="157" mass="17952">MNPLVPRGRVPAVVLKNLLNLWPPYLAAGVHVDYIQRDYSRVHVSMALHWYNRNYVGTHFGGSLYAMTDPFYMLMLIQLLGPDTIVWDKAANIRFRRPGKGRVSALFQISPHEVAALQTELARTGRVDFEKTLRVLDADLMTVAEVDKVVYLKKKTR</sequence>
<comment type="caution">
    <text evidence="1">The sequence shown here is derived from an EMBL/GenBank/DDBJ whole genome shotgun (WGS) entry which is preliminary data.</text>
</comment>
<organism evidence="1 2">
    <name type="scientific">bacterium (Candidatus Blackallbacteria) CG17_big_fil_post_rev_8_21_14_2_50_48_46</name>
    <dbReference type="NCBI Taxonomy" id="2014261"/>
    <lineage>
        <taxon>Bacteria</taxon>
        <taxon>Candidatus Blackallbacteria</taxon>
    </lineage>
</organism>
<name>A0A2M7G879_9BACT</name>
<dbReference type="Gene3D" id="3.10.129.10">
    <property type="entry name" value="Hotdog Thioesterase"/>
    <property type="match status" value="1"/>
</dbReference>
<dbReference type="EMBL" id="PFFQ01000013">
    <property type="protein sequence ID" value="PIW18272.1"/>
    <property type="molecule type" value="Genomic_DNA"/>
</dbReference>
<dbReference type="InterPro" id="IPR027961">
    <property type="entry name" value="DUF4442"/>
</dbReference>
<evidence type="ECO:0000313" key="2">
    <source>
        <dbReference type="Proteomes" id="UP000231019"/>
    </source>
</evidence>
<dbReference type="Pfam" id="PF14539">
    <property type="entry name" value="DUF4442"/>
    <property type="match status" value="1"/>
</dbReference>
<gene>
    <name evidence="1" type="ORF">COW36_05755</name>
</gene>
<accession>A0A2M7G879</accession>
<proteinExistence type="predicted"/>
<protein>
    <submittedName>
        <fullName evidence="1">Tetrameric acyl-CoA thioesterase</fullName>
    </submittedName>
</protein>